<dbReference type="InterPro" id="IPR051011">
    <property type="entry name" value="Metal_resp_trans_reg"/>
</dbReference>
<dbReference type="InterPro" id="IPR036390">
    <property type="entry name" value="WH_DNA-bd_sf"/>
</dbReference>
<keyword evidence="3" id="KW-0804">Transcription</keyword>
<dbReference type="GO" id="GO:0003700">
    <property type="term" value="F:DNA-binding transcription factor activity"/>
    <property type="evidence" value="ECO:0007669"/>
    <property type="project" value="InterPro"/>
</dbReference>
<dbReference type="AlphaFoldDB" id="A0A6G8QFY6"/>
<dbReference type="SMART" id="SM00418">
    <property type="entry name" value="HTH_ARSR"/>
    <property type="match status" value="1"/>
</dbReference>
<evidence type="ECO:0000313" key="6">
    <source>
        <dbReference type="EMBL" id="QIN85368.1"/>
    </source>
</evidence>
<feature type="compositionally biased region" description="Basic residues" evidence="4">
    <location>
        <begin position="1"/>
        <end position="10"/>
    </location>
</feature>
<keyword evidence="6" id="KW-0614">Plasmid</keyword>
<evidence type="ECO:0000259" key="5">
    <source>
        <dbReference type="PROSITE" id="PS50987"/>
    </source>
</evidence>
<dbReference type="EMBL" id="CP045120">
    <property type="protein sequence ID" value="QIN85368.1"/>
    <property type="molecule type" value="Genomic_DNA"/>
</dbReference>
<keyword evidence="7" id="KW-1185">Reference proteome</keyword>
<dbReference type="Pfam" id="PF01022">
    <property type="entry name" value="HTH_5"/>
    <property type="match status" value="1"/>
</dbReference>
<keyword evidence="2" id="KW-0238">DNA-binding</keyword>
<dbReference type="Proteomes" id="UP000501452">
    <property type="component" value="Plasmid unnamed1"/>
</dbReference>
<dbReference type="PANTHER" id="PTHR43132:SF6">
    <property type="entry name" value="HTH-TYPE TRANSCRIPTIONAL REPRESSOR CZRA"/>
    <property type="match status" value="1"/>
</dbReference>
<dbReference type="PROSITE" id="PS50987">
    <property type="entry name" value="HTH_ARSR_2"/>
    <property type="match status" value="1"/>
</dbReference>
<feature type="domain" description="HTH arsR-type" evidence="5">
    <location>
        <begin position="22"/>
        <end position="115"/>
    </location>
</feature>
<dbReference type="Gene3D" id="1.10.10.10">
    <property type="entry name" value="Winged helix-like DNA-binding domain superfamily/Winged helix DNA-binding domain"/>
    <property type="match status" value="1"/>
</dbReference>
<protein>
    <submittedName>
        <fullName evidence="6">Metalloregulator ArsR/SmtB family transcription factor</fullName>
    </submittedName>
</protein>
<dbReference type="InterPro" id="IPR036388">
    <property type="entry name" value="WH-like_DNA-bd_sf"/>
</dbReference>
<dbReference type="KEGG" id="rub:GBA63_21900"/>
<dbReference type="NCBIfam" id="NF033788">
    <property type="entry name" value="HTH_metalloreg"/>
    <property type="match status" value="1"/>
</dbReference>
<dbReference type="PRINTS" id="PR00778">
    <property type="entry name" value="HTHARSR"/>
</dbReference>
<dbReference type="PANTHER" id="PTHR43132">
    <property type="entry name" value="ARSENICAL RESISTANCE OPERON REPRESSOR ARSR-RELATED"/>
    <property type="match status" value="1"/>
</dbReference>
<sequence>MRPMHGTRRTRPAEAGPADAHIAPEIREASELLKVLGDLTRMRLLCALLREGELSVGGLQAALGMSQSAVSHQLRVLRDARLVGFERSGKTVRYSLADDHVRDLLRVVLEHARHD</sequence>
<evidence type="ECO:0000256" key="2">
    <source>
        <dbReference type="ARBA" id="ARBA00023125"/>
    </source>
</evidence>
<keyword evidence="1" id="KW-0805">Transcription regulation</keyword>
<name>A0A6G8QFY6_9ACTN</name>
<dbReference type="SUPFAM" id="SSF46785">
    <property type="entry name" value="Winged helix' DNA-binding domain"/>
    <property type="match status" value="1"/>
</dbReference>
<dbReference type="InterPro" id="IPR001845">
    <property type="entry name" value="HTH_ArsR_DNA-bd_dom"/>
</dbReference>
<gene>
    <name evidence="6" type="ORF">GBA63_21900</name>
</gene>
<proteinExistence type="predicted"/>
<evidence type="ECO:0000256" key="4">
    <source>
        <dbReference type="SAM" id="MobiDB-lite"/>
    </source>
</evidence>
<evidence type="ECO:0000313" key="7">
    <source>
        <dbReference type="Proteomes" id="UP000501452"/>
    </source>
</evidence>
<dbReference type="InterPro" id="IPR011991">
    <property type="entry name" value="ArsR-like_HTH"/>
</dbReference>
<evidence type="ECO:0000256" key="1">
    <source>
        <dbReference type="ARBA" id="ARBA00023015"/>
    </source>
</evidence>
<evidence type="ECO:0000256" key="3">
    <source>
        <dbReference type="ARBA" id="ARBA00023163"/>
    </source>
</evidence>
<feature type="region of interest" description="Disordered" evidence="4">
    <location>
        <begin position="1"/>
        <end position="21"/>
    </location>
</feature>
<organism evidence="6 7">
    <name type="scientific">Rubrobacter tropicus</name>
    <dbReference type="NCBI Taxonomy" id="2653851"/>
    <lineage>
        <taxon>Bacteria</taxon>
        <taxon>Bacillati</taxon>
        <taxon>Actinomycetota</taxon>
        <taxon>Rubrobacteria</taxon>
        <taxon>Rubrobacterales</taxon>
        <taxon>Rubrobacteraceae</taxon>
        <taxon>Rubrobacter</taxon>
    </lineage>
</organism>
<reference evidence="6 7" key="1">
    <citation type="submission" date="2019-10" db="EMBL/GenBank/DDBJ databases">
        <title>Rubrobacter sp nov SCSIO 52090 isolated from a deep-sea sediment in the South China Sea.</title>
        <authorList>
            <person name="Chen R.W."/>
        </authorList>
    </citation>
    <scope>NUCLEOTIDE SEQUENCE [LARGE SCALE GENOMIC DNA]</scope>
    <source>
        <strain evidence="6 7">SCSIO 52909</strain>
        <plasmid evidence="6 7">unnamed1</plasmid>
    </source>
</reference>
<dbReference type="CDD" id="cd00090">
    <property type="entry name" value="HTH_ARSR"/>
    <property type="match status" value="1"/>
</dbReference>
<dbReference type="GO" id="GO:0003677">
    <property type="term" value="F:DNA binding"/>
    <property type="evidence" value="ECO:0007669"/>
    <property type="project" value="UniProtKB-KW"/>
</dbReference>
<accession>A0A6G8QFY6</accession>
<geneLocation type="plasmid" evidence="6 7">
    <name>unnamed1</name>
</geneLocation>